<accession>A0ACC3P0Y9</accession>
<evidence type="ECO:0000313" key="2">
    <source>
        <dbReference type="Proteomes" id="UP001281147"/>
    </source>
</evidence>
<comment type="caution">
    <text evidence="1">The sequence shown here is derived from an EMBL/GenBank/DDBJ whole genome shotgun (WGS) entry which is preliminary data.</text>
</comment>
<dbReference type="EMBL" id="JAUTXU010000001">
    <property type="protein sequence ID" value="KAK3726118.1"/>
    <property type="molecule type" value="Genomic_DNA"/>
</dbReference>
<name>A0ACC3P0Y9_9PEZI</name>
<gene>
    <name evidence="1" type="ORF">LTR37_000266</name>
</gene>
<reference evidence="1" key="1">
    <citation type="submission" date="2023-07" db="EMBL/GenBank/DDBJ databases">
        <title>Black Yeasts Isolated from many extreme environments.</title>
        <authorList>
            <person name="Coleine C."/>
            <person name="Stajich J.E."/>
            <person name="Selbmann L."/>
        </authorList>
    </citation>
    <scope>NUCLEOTIDE SEQUENCE</scope>
    <source>
        <strain evidence="1">CCFEE 5714</strain>
    </source>
</reference>
<sequence>MPSLRVGFIGGLVGVGLGILGTLTTTPRGSTSVDSTTGISSLSQHHVVDDAGASYPGVITIHDEEKGTSPLPRITTSTSISGEQTGGDDRSTAEHSGGDVTDATEIATSAPVAGVSGVHPLLSSMGGDAIIHSDIAQGAIHLLENSPIWLRILLLLLVLSPLVLWHHIERLLRPVTAPVLLLARSWLPAGLYSTLSNFSLVSLLWYNLGPLIDLAVAWLLPGYSGPSDIVPKTLTALAAVLIVYFRTGRQDDVISQLMRERDDFRLEAQEAQMRGVKAKVGMNRVKQASGQIKQLQQALGRKRQSQYQTKFECRAAEDRTGLYLARIDTLLNALCLHNVAFRAFPGVLRAAEQAQAVVGMKLVMPHGGPFGSKTKIYTISPMKWPEELPYNEETLVPGLRAANFKLNKKVLSAKKQLTAVGLHMADQEDGHTEELKKKDNQISLLRKGASKHTDELNEMVDTLDKAQEDLQATEQKVEEHLDTIEQLQGKLDNSNAENTRLEKKITNLKYWQLQGKTSHKTTNERLSACQQARDKYRRETNKKIYDLKAELKDKEIELETATKHPKPAAKPPMKCADTQTDGDVVARVPMVNGSYQTGPVAQVQKSPTTDKATETESRQQKLIPTTDMSTQTDGDPKPQSEMFTAAEFGDLMQENANLKEEMSQQSIDAEGKVLSEEWKAEDLEKLKEYEEIREYICDSYEYSLEMVETTKKELSELGLEAFTYDALDDFADSTIDKLKSFINAMGQELGIREKAWKKQKDTIKMLGKQFDRLKGKAPASPIFPGFDPTKFGTTTKGSGDPLQIGWGGKSSGGKSGGGENYTEALAGPRSTDILPSTTAEDVVKIGGDDAAEADDGYGANEQIGELDAASSDLASEDGIDDVAMTDSNQALKPDNGDGESAQSSPPASVSDDATPEDSKKDAAMTDGDQSAEPGIGSGESAQSSPPGRIIAKATRAYRGGAKRSTSTASTSTESNSVTPPAKPTARPFWGGGNSANEQTGPPLPKSSEYGRGFRNNTEEPVDRPVNASNDIMAGRKVAKPKGAKRAMSAQDIADRKLARDNYYFVVLGIFDELDGMDEDRVRRIQQWAKEKEDEEDELRACDEGLN</sequence>
<organism evidence="1 2">
    <name type="scientific">Vermiconidia calcicola</name>
    <dbReference type="NCBI Taxonomy" id="1690605"/>
    <lineage>
        <taxon>Eukaryota</taxon>
        <taxon>Fungi</taxon>
        <taxon>Dikarya</taxon>
        <taxon>Ascomycota</taxon>
        <taxon>Pezizomycotina</taxon>
        <taxon>Dothideomycetes</taxon>
        <taxon>Dothideomycetidae</taxon>
        <taxon>Mycosphaerellales</taxon>
        <taxon>Extremaceae</taxon>
        <taxon>Vermiconidia</taxon>
    </lineage>
</organism>
<proteinExistence type="predicted"/>
<keyword evidence="2" id="KW-1185">Reference proteome</keyword>
<evidence type="ECO:0000313" key="1">
    <source>
        <dbReference type="EMBL" id="KAK3726118.1"/>
    </source>
</evidence>
<protein>
    <submittedName>
        <fullName evidence="1">Uncharacterized protein</fullName>
    </submittedName>
</protein>
<dbReference type="Proteomes" id="UP001281147">
    <property type="component" value="Unassembled WGS sequence"/>
</dbReference>